<gene>
    <name evidence="4" type="ORF">QS748_09605</name>
</gene>
<proteinExistence type="predicted"/>
<keyword evidence="2" id="KW-0131">Cell cycle</keyword>
<name>A0AA90NMA5_9GAMM</name>
<keyword evidence="2" id="KW-0717">Septation</keyword>
<evidence type="ECO:0000256" key="2">
    <source>
        <dbReference type="ARBA" id="ARBA00023210"/>
    </source>
</evidence>
<evidence type="ECO:0000313" key="5">
    <source>
        <dbReference type="Proteomes" id="UP001178148"/>
    </source>
</evidence>
<accession>A0AA90NMA5</accession>
<dbReference type="GO" id="GO:0043093">
    <property type="term" value="P:FtsZ-dependent cytokinesis"/>
    <property type="evidence" value="ECO:0007669"/>
    <property type="project" value="InterPro"/>
</dbReference>
<dbReference type="InterPro" id="IPR009252">
    <property type="entry name" value="Cell_div_ZapB"/>
</dbReference>
<dbReference type="Gene3D" id="1.20.5.340">
    <property type="match status" value="1"/>
</dbReference>
<dbReference type="GO" id="GO:0005737">
    <property type="term" value="C:cytoplasm"/>
    <property type="evidence" value="ECO:0007669"/>
    <property type="project" value="InterPro"/>
</dbReference>
<keyword evidence="4" id="KW-0132">Cell division</keyword>
<dbReference type="EMBL" id="JASXSV010000014">
    <property type="protein sequence ID" value="MDP0589418.1"/>
    <property type="molecule type" value="Genomic_DNA"/>
</dbReference>
<dbReference type="AlphaFoldDB" id="A0AA90NMA5"/>
<keyword evidence="1 3" id="KW-0175">Coiled coil</keyword>
<comment type="caution">
    <text evidence="4">The sequence shown here is derived from an EMBL/GenBank/DDBJ whole genome shotgun (WGS) entry which is preliminary data.</text>
</comment>
<reference evidence="4 5" key="1">
    <citation type="journal article" date="2023" name="bioRxiv">
        <title>An intranuclear bacterial parasite of deep-sea mussels expresses apoptosis inhibitors acquired from its host.</title>
        <authorList>
            <person name="Gonzalez Porras M.A."/>
            <person name="Assie A."/>
            <person name="Tietjen M."/>
            <person name="Violette M."/>
            <person name="Kleiner M."/>
            <person name="Gruber-Vodicka H."/>
            <person name="Dubilier N."/>
            <person name="Leisch N."/>
        </authorList>
    </citation>
    <scope>NUCLEOTIDE SEQUENCE [LARGE SCALE GENOMIC DNA]</scope>
    <source>
        <strain evidence="4">IAP13</strain>
    </source>
</reference>
<dbReference type="Proteomes" id="UP001178148">
    <property type="component" value="Unassembled WGS sequence"/>
</dbReference>
<sequence>MRNIDKHCQLEIKLQESAMSIESLGQLESSLQNLIDKLELSRMEIEEIKVANTQLEQENAQLKHELHAWNEKVSIILGKLKSAAEDEEDIETEQQLESATT</sequence>
<evidence type="ECO:0000313" key="4">
    <source>
        <dbReference type="EMBL" id="MDP0589418.1"/>
    </source>
</evidence>
<evidence type="ECO:0000256" key="1">
    <source>
        <dbReference type="ARBA" id="ARBA00023054"/>
    </source>
</evidence>
<feature type="coiled-coil region" evidence="3">
    <location>
        <begin position="24"/>
        <end position="72"/>
    </location>
</feature>
<dbReference type="Pfam" id="PF06005">
    <property type="entry name" value="ZapB"/>
    <property type="match status" value="1"/>
</dbReference>
<evidence type="ECO:0000256" key="3">
    <source>
        <dbReference type="SAM" id="Coils"/>
    </source>
</evidence>
<keyword evidence="5" id="KW-1185">Reference proteome</keyword>
<organism evidence="4 5">
    <name type="scientific">Candidatus Endonucleibacter bathymodioli</name>
    <dbReference type="NCBI Taxonomy" id="539814"/>
    <lineage>
        <taxon>Bacteria</taxon>
        <taxon>Pseudomonadati</taxon>
        <taxon>Pseudomonadota</taxon>
        <taxon>Gammaproteobacteria</taxon>
        <taxon>Oceanospirillales</taxon>
        <taxon>Endozoicomonadaceae</taxon>
        <taxon>Candidatus Endonucleibacter</taxon>
    </lineage>
</organism>
<dbReference type="GO" id="GO:0000917">
    <property type="term" value="P:division septum assembly"/>
    <property type="evidence" value="ECO:0007669"/>
    <property type="project" value="UniProtKB-KW"/>
</dbReference>
<protein>
    <submittedName>
        <fullName evidence="4">Cell division protein ZapB</fullName>
    </submittedName>
</protein>